<proteinExistence type="predicted"/>
<evidence type="ECO:0000313" key="5">
    <source>
        <dbReference type="Proteomes" id="UP000255231"/>
    </source>
</evidence>
<dbReference type="EMBL" id="UFVS01000001">
    <property type="protein sequence ID" value="SUX44599.1"/>
    <property type="molecule type" value="Genomic_DNA"/>
</dbReference>
<sequence>MTDNKWLDRWNERYSNDEFAYGTQPNNYLKDQLQKLETGSILFPAEGEGRNAVFAAQLGWEVYAFDISAEGKNKALHLAEINNVRINYQVGELQTLNFQKEQFDAIALIYAHFPANLKSSIHKLLDTYLRKEGYIIFEAFSKKHLDFVLKDEKVGGPKDIESLFSIEEIKADFPDYDIIELSETKIELNEGLFHNGTGSVIRFLGKKK</sequence>
<dbReference type="GO" id="GO:0008168">
    <property type="term" value="F:methyltransferase activity"/>
    <property type="evidence" value="ECO:0007669"/>
    <property type="project" value="UniProtKB-KW"/>
</dbReference>
<dbReference type="GeneID" id="303674025"/>
<reference evidence="3 5" key="2">
    <citation type="submission" date="2018-06" db="EMBL/GenBank/DDBJ databases">
        <authorList>
            <consortium name="Pathogen Informatics"/>
            <person name="Doyle S."/>
        </authorList>
    </citation>
    <scope>NUCLEOTIDE SEQUENCE [LARGE SCALE GENOMIC DNA]</scope>
    <source>
        <strain evidence="3 5">NCTC13560</strain>
    </source>
</reference>
<protein>
    <submittedName>
        <fullName evidence="2">Methyltransferase domain-containing protein</fullName>
    </submittedName>
    <submittedName>
        <fullName evidence="3">Uncharacterized protein/domain, possibly involved in tellurite resistance</fullName>
    </submittedName>
</protein>
<dbReference type="Proteomes" id="UP000255231">
    <property type="component" value="Unassembled WGS sequence"/>
</dbReference>
<evidence type="ECO:0000259" key="1">
    <source>
        <dbReference type="Pfam" id="PF13649"/>
    </source>
</evidence>
<gene>
    <name evidence="3" type="ORF">NCTC13560_02619</name>
    <name evidence="2" type="ORF">SAMN05421682_103218</name>
</gene>
<dbReference type="InterPro" id="IPR041698">
    <property type="entry name" value="Methyltransf_25"/>
</dbReference>
<dbReference type="InterPro" id="IPR029063">
    <property type="entry name" value="SAM-dependent_MTases_sf"/>
</dbReference>
<evidence type="ECO:0000313" key="2">
    <source>
        <dbReference type="EMBL" id="SIQ22291.1"/>
    </source>
</evidence>
<dbReference type="CDD" id="cd02440">
    <property type="entry name" value="AdoMet_MTases"/>
    <property type="match status" value="1"/>
</dbReference>
<dbReference type="Gene3D" id="3.40.50.150">
    <property type="entry name" value="Vaccinia Virus protein VP39"/>
    <property type="match status" value="1"/>
</dbReference>
<evidence type="ECO:0000313" key="3">
    <source>
        <dbReference type="EMBL" id="SUX44599.1"/>
    </source>
</evidence>
<organism evidence="3 5">
    <name type="scientific">Chryseobacterium indoltheticum</name>
    <dbReference type="NCBI Taxonomy" id="254"/>
    <lineage>
        <taxon>Bacteria</taxon>
        <taxon>Pseudomonadati</taxon>
        <taxon>Bacteroidota</taxon>
        <taxon>Flavobacteriia</taxon>
        <taxon>Flavobacteriales</taxon>
        <taxon>Weeksellaceae</taxon>
        <taxon>Chryseobacterium group</taxon>
        <taxon>Chryseobacterium</taxon>
    </lineage>
</organism>
<dbReference type="RefSeq" id="WP_076559185.1">
    <property type="nucleotide sequence ID" value="NZ_CP033929.1"/>
</dbReference>
<evidence type="ECO:0000313" key="4">
    <source>
        <dbReference type="Proteomes" id="UP000185725"/>
    </source>
</evidence>
<keyword evidence="2" id="KW-0489">Methyltransferase</keyword>
<accession>A0A381FDI2</accession>
<dbReference type="EMBL" id="FTMF01000003">
    <property type="protein sequence ID" value="SIQ22291.1"/>
    <property type="molecule type" value="Genomic_DNA"/>
</dbReference>
<feature type="domain" description="Methyltransferase" evidence="1">
    <location>
        <begin position="46"/>
        <end position="124"/>
    </location>
</feature>
<dbReference type="GO" id="GO:0032259">
    <property type="term" value="P:methylation"/>
    <property type="evidence" value="ECO:0007669"/>
    <property type="project" value="UniProtKB-KW"/>
</dbReference>
<dbReference type="Proteomes" id="UP000185725">
    <property type="component" value="Unassembled WGS sequence"/>
</dbReference>
<keyword evidence="4" id="KW-1185">Reference proteome</keyword>
<keyword evidence="2" id="KW-0808">Transferase</keyword>
<dbReference type="KEGG" id="cil:EG358_09980"/>
<dbReference type="OrthoDB" id="9804312at2"/>
<dbReference type="AlphaFoldDB" id="A0A381FDI2"/>
<name>A0A381FDI2_9FLAO</name>
<reference evidence="2 4" key="1">
    <citation type="submission" date="2017-01" db="EMBL/GenBank/DDBJ databases">
        <authorList>
            <person name="Varghese N."/>
            <person name="Submissions S."/>
        </authorList>
    </citation>
    <scope>NUCLEOTIDE SEQUENCE [LARGE SCALE GENOMIC DNA]</scope>
    <source>
        <strain evidence="2 4">ATCC 27950</strain>
    </source>
</reference>
<dbReference type="SUPFAM" id="SSF53335">
    <property type="entry name" value="S-adenosyl-L-methionine-dependent methyltransferases"/>
    <property type="match status" value="1"/>
</dbReference>
<dbReference type="Pfam" id="PF13649">
    <property type="entry name" value="Methyltransf_25"/>
    <property type="match status" value="1"/>
</dbReference>